<organism evidence="2 3">
    <name type="scientific">Acetobacterium wieringae</name>
    <dbReference type="NCBI Taxonomy" id="52694"/>
    <lineage>
        <taxon>Bacteria</taxon>
        <taxon>Bacillati</taxon>
        <taxon>Bacillota</taxon>
        <taxon>Clostridia</taxon>
        <taxon>Eubacteriales</taxon>
        <taxon>Eubacteriaceae</taxon>
        <taxon>Acetobacterium</taxon>
    </lineage>
</organism>
<proteinExistence type="predicted"/>
<dbReference type="EMBL" id="CP087994">
    <property type="protein sequence ID" value="UYO63631.1"/>
    <property type="molecule type" value="Genomic_DNA"/>
</dbReference>
<dbReference type="RefSeq" id="WP_263992973.1">
    <property type="nucleotide sequence ID" value="NZ_CP087994.1"/>
</dbReference>
<evidence type="ECO:0000256" key="1">
    <source>
        <dbReference type="SAM" id="MobiDB-lite"/>
    </source>
</evidence>
<keyword evidence="3" id="KW-1185">Reference proteome</keyword>
<dbReference type="Proteomes" id="UP001163550">
    <property type="component" value="Chromosome"/>
</dbReference>
<evidence type="ECO:0000313" key="2">
    <source>
        <dbReference type="EMBL" id="UYO63631.1"/>
    </source>
</evidence>
<gene>
    <name evidence="2" type="ORF">LNN31_04150</name>
</gene>
<protein>
    <submittedName>
        <fullName evidence="2">Uncharacterized protein</fullName>
    </submittedName>
</protein>
<feature type="compositionally biased region" description="Polar residues" evidence="1">
    <location>
        <begin position="12"/>
        <end position="28"/>
    </location>
</feature>
<feature type="region of interest" description="Disordered" evidence="1">
    <location>
        <begin position="12"/>
        <end position="32"/>
    </location>
</feature>
<sequence length="53" mass="5393">MPTYLMMRAIQSGLSATRSDNESTQSGHGASGSGIRITIPVVTIVGTVGKNGS</sequence>
<accession>A0ABY6HJ73</accession>
<reference evidence="2" key="1">
    <citation type="submission" date="2021-11" db="EMBL/GenBank/DDBJ databases">
        <title>Isoprene-degrading acetogen.</title>
        <authorList>
            <person name="Yang Y."/>
            <person name="Jin H."/>
            <person name="Yan J."/>
        </authorList>
    </citation>
    <scope>NUCLEOTIDE SEQUENCE</scope>
    <source>
        <strain evidence="2">Berkeley</strain>
    </source>
</reference>
<name>A0ABY6HJ73_9FIRM</name>
<evidence type="ECO:0000313" key="3">
    <source>
        <dbReference type="Proteomes" id="UP001163550"/>
    </source>
</evidence>